<dbReference type="InterPro" id="IPR009327">
    <property type="entry name" value="Cupin_DUF985"/>
</dbReference>
<proteinExistence type="predicted"/>
<dbReference type="Proteomes" id="UP000092578">
    <property type="component" value="Unassembled WGS sequence"/>
</dbReference>
<dbReference type="PANTHER" id="PTHR33387">
    <property type="entry name" value="RMLC-LIKE JELLY ROLL FOLD PROTEIN"/>
    <property type="match status" value="1"/>
</dbReference>
<dbReference type="InterPro" id="IPR039935">
    <property type="entry name" value="YML079W-like"/>
</dbReference>
<dbReference type="EMBL" id="MAYT01000029">
    <property type="protein sequence ID" value="OCA82968.1"/>
    <property type="molecule type" value="Genomic_DNA"/>
</dbReference>
<evidence type="ECO:0000313" key="2">
    <source>
        <dbReference type="EMBL" id="OCA82968.1"/>
    </source>
</evidence>
<gene>
    <name evidence="2" type="ORF">A8F95_14100</name>
</gene>
<reference evidence="3" key="1">
    <citation type="submission" date="2016-05" db="EMBL/GenBank/DDBJ databases">
        <authorList>
            <person name="Liu B."/>
            <person name="Wang J."/>
            <person name="Zhu Y."/>
            <person name="Liu G."/>
            <person name="Chen Q."/>
            <person name="Chen Z."/>
            <person name="Lan J."/>
            <person name="Che J."/>
            <person name="Ge C."/>
            <person name="Shi H."/>
            <person name="Pan Z."/>
            <person name="Liu X."/>
        </authorList>
    </citation>
    <scope>NUCLEOTIDE SEQUENCE [LARGE SCALE GENOMIC DNA]</scope>
    <source>
        <strain evidence="3">FJAT-27215</strain>
    </source>
</reference>
<name>A0A1B9AGH4_9BACI</name>
<protein>
    <submittedName>
        <fullName evidence="2">Cupin</fullName>
    </submittedName>
</protein>
<accession>A0A1B9AGH4</accession>
<dbReference type="Pfam" id="PF06172">
    <property type="entry name" value="Cupin_5"/>
    <property type="match status" value="1"/>
</dbReference>
<dbReference type="Gene3D" id="2.60.120.10">
    <property type="entry name" value="Jelly Rolls"/>
    <property type="match status" value="1"/>
</dbReference>
<dbReference type="SUPFAM" id="SSF51182">
    <property type="entry name" value="RmlC-like cupins"/>
    <property type="match status" value="1"/>
</dbReference>
<dbReference type="PANTHER" id="PTHR33387:SF3">
    <property type="entry name" value="DUF985 DOMAIN-CONTAINING PROTEIN"/>
    <property type="match status" value="1"/>
</dbReference>
<evidence type="ECO:0000259" key="1">
    <source>
        <dbReference type="Pfam" id="PF06172"/>
    </source>
</evidence>
<dbReference type="InterPro" id="IPR014710">
    <property type="entry name" value="RmlC-like_jellyroll"/>
</dbReference>
<dbReference type="CDD" id="cd06121">
    <property type="entry name" value="cupin_YML079wp"/>
    <property type="match status" value="1"/>
</dbReference>
<feature type="domain" description="DUF985" evidence="1">
    <location>
        <begin position="15"/>
        <end position="154"/>
    </location>
</feature>
<evidence type="ECO:0000313" key="3">
    <source>
        <dbReference type="Proteomes" id="UP000092578"/>
    </source>
</evidence>
<comment type="caution">
    <text evidence="2">The sequence shown here is derived from an EMBL/GenBank/DDBJ whole genome shotgun (WGS) entry which is preliminary data.</text>
</comment>
<dbReference type="InterPro" id="IPR011051">
    <property type="entry name" value="RmlC_Cupin_sf"/>
</dbReference>
<sequence length="181" mass="20964">MRQQQEVHYIMTEWQSFISKLGLAPHPEGGYYRSTFASGEQISDKELSVRFEGQRKLYTSIYFLLTSNDVSHFHRLKSDELWYFHAGSSLTIHIIHENGEYEEIKLGIHLEKGEVPQALVPKNAIFGSSVIEEDTYSLVGCMVSPGFDFTDFELFTQDELLHQYPEHKDIIVKLAYEKIPE</sequence>
<keyword evidence="3" id="KW-1185">Reference proteome</keyword>
<organism evidence="2 3">
    <name type="scientific">Pseudobacillus wudalianchiensis</name>
    <dbReference type="NCBI Taxonomy" id="1743143"/>
    <lineage>
        <taxon>Bacteria</taxon>
        <taxon>Bacillati</taxon>
        <taxon>Bacillota</taxon>
        <taxon>Bacilli</taxon>
        <taxon>Bacillales</taxon>
        <taxon>Bacillaceae</taxon>
        <taxon>Pseudobacillus</taxon>
    </lineage>
</organism>
<dbReference type="AlphaFoldDB" id="A0A1B9AGH4"/>